<gene>
    <name evidence="1" type="ORF">RIF29_28840</name>
</gene>
<dbReference type="EMBL" id="JAYWIO010000006">
    <property type="protein sequence ID" value="KAK7255431.1"/>
    <property type="molecule type" value="Genomic_DNA"/>
</dbReference>
<organism evidence="1 2">
    <name type="scientific">Crotalaria pallida</name>
    <name type="common">Smooth rattlebox</name>
    <name type="synonym">Crotalaria striata</name>
    <dbReference type="NCBI Taxonomy" id="3830"/>
    <lineage>
        <taxon>Eukaryota</taxon>
        <taxon>Viridiplantae</taxon>
        <taxon>Streptophyta</taxon>
        <taxon>Embryophyta</taxon>
        <taxon>Tracheophyta</taxon>
        <taxon>Spermatophyta</taxon>
        <taxon>Magnoliopsida</taxon>
        <taxon>eudicotyledons</taxon>
        <taxon>Gunneridae</taxon>
        <taxon>Pentapetalae</taxon>
        <taxon>rosids</taxon>
        <taxon>fabids</taxon>
        <taxon>Fabales</taxon>
        <taxon>Fabaceae</taxon>
        <taxon>Papilionoideae</taxon>
        <taxon>50 kb inversion clade</taxon>
        <taxon>genistoids sensu lato</taxon>
        <taxon>core genistoids</taxon>
        <taxon>Crotalarieae</taxon>
        <taxon>Crotalaria</taxon>
    </lineage>
</organism>
<comment type="caution">
    <text evidence="1">The sequence shown here is derived from an EMBL/GenBank/DDBJ whole genome shotgun (WGS) entry which is preliminary data.</text>
</comment>
<proteinExistence type="predicted"/>
<accession>A0AAN9HZS4</accession>
<dbReference type="AlphaFoldDB" id="A0AAN9HZS4"/>
<evidence type="ECO:0000313" key="2">
    <source>
        <dbReference type="Proteomes" id="UP001372338"/>
    </source>
</evidence>
<name>A0AAN9HZS4_CROPI</name>
<evidence type="ECO:0000313" key="1">
    <source>
        <dbReference type="EMBL" id="KAK7255431.1"/>
    </source>
</evidence>
<reference evidence="1 2" key="1">
    <citation type="submission" date="2024-01" db="EMBL/GenBank/DDBJ databases">
        <title>The genomes of 5 underutilized Papilionoideae crops provide insights into root nodulation and disease resistanc.</title>
        <authorList>
            <person name="Yuan L."/>
        </authorList>
    </citation>
    <scope>NUCLEOTIDE SEQUENCE [LARGE SCALE GENOMIC DNA]</scope>
    <source>
        <strain evidence="1">ZHUSHIDOU_FW_LH</strain>
        <tissue evidence="1">Leaf</tissue>
    </source>
</reference>
<dbReference type="Proteomes" id="UP001372338">
    <property type="component" value="Unassembled WGS sequence"/>
</dbReference>
<protein>
    <submittedName>
        <fullName evidence="1">Uncharacterized protein</fullName>
    </submittedName>
</protein>
<keyword evidence="2" id="KW-1185">Reference proteome</keyword>
<sequence>MVMLNFDGLAKCSSFCGGLLRTKDVAFVLAALCYHLGTCSGDDGTKGFYSMLYVCLAPKGLFSVLVLQMSLPPLSYDCASALTSQYNGSGSF</sequence>